<gene>
    <name evidence="3" type="ORF">IDM40_09775</name>
</gene>
<evidence type="ECO:0000313" key="4">
    <source>
        <dbReference type="Proteomes" id="UP000806528"/>
    </source>
</evidence>
<dbReference type="InterPro" id="IPR016181">
    <property type="entry name" value="Acyl_CoA_acyltransferase"/>
</dbReference>
<organism evidence="3 4">
    <name type="scientific">Nocardiopsis coralli</name>
    <dbReference type="NCBI Taxonomy" id="2772213"/>
    <lineage>
        <taxon>Bacteria</taxon>
        <taxon>Bacillati</taxon>
        <taxon>Actinomycetota</taxon>
        <taxon>Actinomycetes</taxon>
        <taxon>Streptosporangiales</taxon>
        <taxon>Nocardiopsidaceae</taxon>
        <taxon>Nocardiopsis</taxon>
    </lineage>
</organism>
<keyword evidence="4" id="KW-1185">Reference proteome</keyword>
<protein>
    <submittedName>
        <fullName evidence="3">N-acetyltransferase</fullName>
    </submittedName>
</protein>
<dbReference type="InterPro" id="IPR000182">
    <property type="entry name" value="GNAT_dom"/>
</dbReference>
<feature type="domain" description="N-acetyltransferase" evidence="2">
    <location>
        <begin position="30"/>
        <end position="196"/>
    </location>
</feature>
<sequence length="214" mass="23092">MVTSTTGTSADTAADQTPGLRLVRLDHDTDETRALREAVVRQRLAPEQRRFVTEAVRTLPQADTDPDRIPFAVVLADARPIDRLTALETCAGFGIIDLRGPLRDLVDTPERAALLRAYYVTPEWQGRGIGTAACSAPLLDPLVAGAAPRAREIVLCVNYANEAGTRTYLAAGFTPTGRTYHGGPNGPQQVLSRPLDTGEHGVPGPRNERTENTQ</sequence>
<name>A0ABR9P579_9ACTN</name>
<proteinExistence type="predicted"/>
<evidence type="ECO:0000259" key="2">
    <source>
        <dbReference type="PROSITE" id="PS51186"/>
    </source>
</evidence>
<evidence type="ECO:0000313" key="3">
    <source>
        <dbReference type="EMBL" id="MBE2998984.1"/>
    </source>
</evidence>
<dbReference type="Pfam" id="PF00583">
    <property type="entry name" value="Acetyltransf_1"/>
    <property type="match status" value="1"/>
</dbReference>
<reference evidence="3 4" key="1">
    <citation type="submission" date="2020-09" db="EMBL/GenBank/DDBJ databases">
        <title>Diversity and distribution of actinomycetes associated with coral in the coast of Hainan.</title>
        <authorList>
            <person name="Li F."/>
        </authorList>
    </citation>
    <scope>NUCLEOTIDE SEQUENCE [LARGE SCALE GENOMIC DNA]</scope>
    <source>
        <strain evidence="3 4">HNM0947</strain>
    </source>
</reference>
<dbReference type="SUPFAM" id="SSF55729">
    <property type="entry name" value="Acyl-CoA N-acyltransferases (Nat)"/>
    <property type="match status" value="1"/>
</dbReference>
<feature type="region of interest" description="Disordered" evidence="1">
    <location>
        <begin position="179"/>
        <end position="214"/>
    </location>
</feature>
<dbReference type="Gene3D" id="3.40.630.30">
    <property type="match status" value="1"/>
</dbReference>
<accession>A0ABR9P579</accession>
<comment type="caution">
    <text evidence="3">The sequence shown here is derived from an EMBL/GenBank/DDBJ whole genome shotgun (WGS) entry which is preliminary data.</text>
</comment>
<dbReference type="Proteomes" id="UP000806528">
    <property type="component" value="Unassembled WGS sequence"/>
</dbReference>
<dbReference type="EMBL" id="JADBGI010000007">
    <property type="protein sequence ID" value="MBE2998984.1"/>
    <property type="molecule type" value="Genomic_DNA"/>
</dbReference>
<dbReference type="RefSeq" id="WP_193121620.1">
    <property type="nucleotide sequence ID" value="NZ_JADBGI010000007.1"/>
</dbReference>
<evidence type="ECO:0000256" key="1">
    <source>
        <dbReference type="SAM" id="MobiDB-lite"/>
    </source>
</evidence>
<dbReference type="PROSITE" id="PS51186">
    <property type="entry name" value="GNAT"/>
    <property type="match status" value="1"/>
</dbReference>